<dbReference type="PANTHER" id="PTHR45657">
    <property type="entry name" value="CRAL-TRIO DOMAIN-CONTAINING PROTEIN YKL091C-RELATED"/>
    <property type="match status" value="1"/>
</dbReference>
<reference evidence="2" key="1">
    <citation type="submission" date="2023-07" db="EMBL/GenBank/DDBJ databases">
        <authorList>
            <consortium name="AG Swart"/>
            <person name="Singh M."/>
            <person name="Singh A."/>
            <person name="Seah K."/>
            <person name="Emmerich C."/>
        </authorList>
    </citation>
    <scope>NUCLEOTIDE SEQUENCE</scope>
    <source>
        <strain evidence="2">DP1</strain>
    </source>
</reference>
<evidence type="ECO:0000313" key="2">
    <source>
        <dbReference type="EMBL" id="CAI2374129.1"/>
    </source>
</evidence>
<dbReference type="SUPFAM" id="SSF52087">
    <property type="entry name" value="CRAL/TRIO domain"/>
    <property type="match status" value="1"/>
</dbReference>
<dbReference type="InterPro" id="IPR001251">
    <property type="entry name" value="CRAL-TRIO_dom"/>
</dbReference>
<evidence type="ECO:0000313" key="3">
    <source>
        <dbReference type="Proteomes" id="UP001295684"/>
    </source>
</evidence>
<sequence length="349" mass="39845">MGLFGKKKKKEDSKEEQKFTGEVGCLSESQETCLSQLKQHIVENQLTTSDRFDDYYLLRFCRARFFKIKDVIKMFKEFIKWREENEVDYAFIRFDLSNIPKVKEIHQSGYHGTDREGRPFSIDRPCTAHPIEELLKIADTAEIARSYMRDYEYLLHVRMPACSAAAGKRIDTILSVIDLKGLTMGMFKEKSREFLKTPIGITQNYYPEIMHELLIINAPVVFKAIWAILKTFLAKDTVSKIKTFGKKYQEKLFERVDPDNIPAIIGGSCTCEERGGDCFRSDFGPWEVFKGDRFGEMYKRQMEGDLMTVPIPDPTPAIPLSAPVSTDIPVSVPVTAPVPVPVSLAPESL</sequence>
<organism evidence="2 3">
    <name type="scientific">Euplotes crassus</name>
    <dbReference type="NCBI Taxonomy" id="5936"/>
    <lineage>
        <taxon>Eukaryota</taxon>
        <taxon>Sar</taxon>
        <taxon>Alveolata</taxon>
        <taxon>Ciliophora</taxon>
        <taxon>Intramacronucleata</taxon>
        <taxon>Spirotrichea</taxon>
        <taxon>Hypotrichia</taxon>
        <taxon>Euplotida</taxon>
        <taxon>Euplotidae</taxon>
        <taxon>Moneuplotes</taxon>
    </lineage>
</organism>
<dbReference type="PANTHER" id="PTHR45657:SF1">
    <property type="entry name" value="CRAL-TRIO DOMAIN-CONTAINING PROTEIN YKL091C-RELATED"/>
    <property type="match status" value="1"/>
</dbReference>
<dbReference type="Proteomes" id="UP001295684">
    <property type="component" value="Unassembled WGS sequence"/>
</dbReference>
<accession>A0AAD1XK24</accession>
<dbReference type="Gene3D" id="1.10.8.20">
    <property type="entry name" value="N-terminal domain of phosphatidylinositol transfer protein sec14p"/>
    <property type="match status" value="1"/>
</dbReference>
<evidence type="ECO:0000259" key="1">
    <source>
        <dbReference type="PROSITE" id="PS50191"/>
    </source>
</evidence>
<dbReference type="Pfam" id="PF03765">
    <property type="entry name" value="CRAL_TRIO_N"/>
    <property type="match status" value="1"/>
</dbReference>
<dbReference type="Gene3D" id="3.40.525.10">
    <property type="entry name" value="CRAL-TRIO lipid binding domain"/>
    <property type="match status" value="1"/>
</dbReference>
<feature type="domain" description="CRAL-TRIO" evidence="1">
    <location>
        <begin position="98"/>
        <end position="273"/>
    </location>
</feature>
<proteinExistence type="predicted"/>
<dbReference type="CDD" id="cd00170">
    <property type="entry name" value="SEC14"/>
    <property type="match status" value="1"/>
</dbReference>
<dbReference type="SMART" id="SM00516">
    <property type="entry name" value="SEC14"/>
    <property type="match status" value="1"/>
</dbReference>
<name>A0AAD1XK24_EUPCR</name>
<keyword evidence="3" id="KW-1185">Reference proteome</keyword>
<comment type="caution">
    <text evidence="2">The sequence shown here is derived from an EMBL/GenBank/DDBJ whole genome shotgun (WGS) entry which is preliminary data.</text>
</comment>
<dbReference type="InterPro" id="IPR036865">
    <property type="entry name" value="CRAL-TRIO_dom_sf"/>
</dbReference>
<dbReference type="SUPFAM" id="SSF46938">
    <property type="entry name" value="CRAL/TRIO N-terminal domain"/>
    <property type="match status" value="1"/>
</dbReference>
<dbReference type="InterPro" id="IPR036273">
    <property type="entry name" value="CRAL/TRIO_N_dom_sf"/>
</dbReference>
<dbReference type="SMART" id="SM01100">
    <property type="entry name" value="CRAL_TRIO_N"/>
    <property type="match status" value="1"/>
</dbReference>
<dbReference type="Pfam" id="PF00650">
    <property type="entry name" value="CRAL_TRIO"/>
    <property type="match status" value="1"/>
</dbReference>
<dbReference type="InterPro" id="IPR011074">
    <property type="entry name" value="CRAL/TRIO_N_dom"/>
</dbReference>
<dbReference type="AlphaFoldDB" id="A0AAD1XK24"/>
<gene>
    <name evidence="2" type="ORF">ECRASSUSDP1_LOCUS15481</name>
</gene>
<dbReference type="InterPro" id="IPR051026">
    <property type="entry name" value="PI/PC_transfer"/>
</dbReference>
<dbReference type="EMBL" id="CAMPGE010015514">
    <property type="protein sequence ID" value="CAI2374129.1"/>
    <property type="molecule type" value="Genomic_DNA"/>
</dbReference>
<dbReference type="PROSITE" id="PS50191">
    <property type="entry name" value="CRAL_TRIO"/>
    <property type="match status" value="1"/>
</dbReference>
<protein>
    <recommendedName>
        <fullName evidence="1">CRAL-TRIO domain-containing protein</fullName>
    </recommendedName>
</protein>